<evidence type="ECO:0000313" key="5">
    <source>
        <dbReference type="EMBL" id="OGY30501.1"/>
    </source>
</evidence>
<dbReference type="InterPro" id="IPR008927">
    <property type="entry name" value="6-PGluconate_DH-like_C_sf"/>
</dbReference>
<dbReference type="PANTHER" id="PTHR43750:SF3">
    <property type="entry name" value="UDP-GLUCOSE 6-DEHYDROGENASE TUAD"/>
    <property type="match status" value="1"/>
</dbReference>
<dbReference type="GO" id="GO:0051287">
    <property type="term" value="F:NAD binding"/>
    <property type="evidence" value="ECO:0007669"/>
    <property type="project" value="InterPro"/>
</dbReference>
<evidence type="ECO:0008006" key="7">
    <source>
        <dbReference type="Google" id="ProtNLM"/>
    </source>
</evidence>
<dbReference type="InterPro" id="IPR001732">
    <property type="entry name" value="UDP-Glc/GDP-Man_DH_N"/>
</dbReference>
<comment type="caution">
    <text evidence="5">The sequence shown here is derived from an EMBL/GenBank/DDBJ whole genome shotgun (WGS) entry which is preliminary data.</text>
</comment>
<proteinExistence type="inferred from homology"/>
<name>A0A1G1WSE1_9BACT</name>
<dbReference type="SUPFAM" id="SSF48179">
    <property type="entry name" value="6-phosphogluconate dehydrogenase C-terminal domain-like"/>
    <property type="match status" value="1"/>
</dbReference>
<dbReference type="PIRSF" id="PIRSF000124">
    <property type="entry name" value="UDPglc_GDPman_dh"/>
    <property type="match status" value="1"/>
</dbReference>
<dbReference type="AlphaFoldDB" id="A0A1G1WSE1"/>
<dbReference type="InterPro" id="IPR013328">
    <property type="entry name" value="6PGD_dom2"/>
</dbReference>
<organism evidence="5 6">
    <name type="scientific">Candidatus Woykebacteria bacterium RIFCSPLOWO2_01_FULL_41_12</name>
    <dbReference type="NCBI Taxonomy" id="1802604"/>
    <lineage>
        <taxon>Bacteria</taxon>
        <taxon>Candidatus Woykeibacteriota</taxon>
    </lineage>
</organism>
<dbReference type="Proteomes" id="UP000179279">
    <property type="component" value="Unassembled WGS sequence"/>
</dbReference>
<dbReference type="PANTHER" id="PTHR43750">
    <property type="entry name" value="UDP-GLUCOSE 6-DEHYDROGENASE TUAD"/>
    <property type="match status" value="1"/>
</dbReference>
<dbReference type="Pfam" id="PF00984">
    <property type="entry name" value="UDPG_MGDP_dh"/>
    <property type="match status" value="1"/>
</dbReference>
<dbReference type="Gene3D" id="3.40.50.720">
    <property type="entry name" value="NAD(P)-binding Rossmann-like Domain"/>
    <property type="match status" value="1"/>
</dbReference>
<evidence type="ECO:0000256" key="1">
    <source>
        <dbReference type="ARBA" id="ARBA00006601"/>
    </source>
</evidence>
<dbReference type="InterPro" id="IPR036291">
    <property type="entry name" value="NAD(P)-bd_dom_sf"/>
</dbReference>
<evidence type="ECO:0000256" key="2">
    <source>
        <dbReference type="PIRNR" id="PIRNR000124"/>
    </source>
</evidence>
<feature type="domain" description="UDP-glucose/GDP-mannose dehydrogenase N-terminal" evidence="4">
    <location>
        <begin position="51"/>
        <end position="171"/>
    </location>
</feature>
<dbReference type="GO" id="GO:0016628">
    <property type="term" value="F:oxidoreductase activity, acting on the CH-CH group of donors, NAD or NADP as acceptor"/>
    <property type="evidence" value="ECO:0007669"/>
    <property type="project" value="InterPro"/>
</dbReference>
<dbReference type="Pfam" id="PF03721">
    <property type="entry name" value="UDPG_MGDP_dh_N"/>
    <property type="match status" value="1"/>
</dbReference>
<dbReference type="SUPFAM" id="SSF51735">
    <property type="entry name" value="NAD(P)-binding Rossmann-fold domains"/>
    <property type="match status" value="1"/>
</dbReference>
<feature type="domain" description="UDP-glucose/GDP-mannose dehydrogenase dimerisation" evidence="3">
    <location>
        <begin position="186"/>
        <end position="281"/>
    </location>
</feature>
<dbReference type="GO" id="GO:0000271">
    <property type="term" value="P:polysaccharide biosynthetic process"/>
    <property type="evidence" value="ECO:0007669"/>
    <property type="project" value="InterPro"/>
</dbReference>
<comment type="similarity">
    <text evidence="1 2">Belongs to the UDP-glucose/GDP-mannose dehydrogenase family.</text>
</comment>
<dbReference type="GO" id="GO:0016616">
    <property type="term" value="F:oxidoreductase activity, acting on the CH-OH group of donors, NAD or NADP as acceptor"/>
    <property type="evidence" value="ECO:0007669"/>
    <property type="project" value="InterPro"/>
</dbReference>
<dbReference type="Gene3D" id="1.10.1040.10">
    <property type="entry name" value="N-(1-d-carboxylethyl)-l-norvaline Dehydrogenase, domain 2"/>
    <property type="match status" value="1"/>
</dbReference>
<evidence type="ECO:0000313" key="6">
    <source>
        <dbReference type="Proteomes" id="UP000179279"/>
    </source>
</evidence>
<protein>
    <recommendedName>
        <fullName evidence="7">UDP-glucose/GDP-mannose dehydrogenase dimerisation domain-containing protein</fullName>
    </recommendedName>
</protein>
<evidence type="ECO:0000259" key="4">
    <source>
        <dbReference type="Pfam" id="PF03721"/>
    </source>
</evidence>
<sequence>MKKILIVGSGVVGLASGLGLLSKGFDVEFIDTNTSRLKQLKKRRLAAFTPNRIKRSLVDCQIIFISVPTPTKEGEIYLDFVKQAAIDVGEHLRLNSGYHTIVVRSTVVPGTTEDVIIPILERVSGKKVGKDFGVCMNPEYLREKSAEEDFKNPWVIVIGEYDKKSGDQLYEIYKKFNTPIHRITIKEAEIQKYIHNLFNATKISFFNEFRQICKRLGLNSSSVFELVAKSAEGILNPKYGIKDLGPFDGSCLPKDTQAYLSWAQDQGFSIPLLEATIKMNKELQKHDGRSREKYSPIKLVAETP</sequence>
<dbReference type="NCBIfam" id="TIGR03026">
    <property type="entry name" value="NDP-sugDHase"/>
    <property type="match status" value="1"/>
</dbReference>
<accession>A0A1G1WSE1</accession>
<dbReference type="InterPro" id="IPR017476">
    <property type="entry name" value="UDP-Glc/GDP-Man"/>
</dbReference>
<evidence type="ECO:0000259" key="3">
    <source>
        <dbReference type="Pfam" id="PF00984"/>
    </source>
</evidence>
<dbReference type="PIRSF" id="PIRSF500136">
    <property type="entry name" value="UDP_ManNAc_DH"/>
    <property type="match status" value="1"/>
</dbReference>
<gene>
    <name evidence="5" type="ORF">A3A57_00735</name>
</gene>
<dbReference type="InterPro" id="IPR028359">
    <property type="entry name" value="UDP_ManNAc/GlcNAc_DH"/>
</dbReference>
<dbReference type="EMBL" id="MHDA01000053">
    <property type="protein sequence ID" value="OGY30501.1"/>
    <property type="molecule type" value="Genomic_DNA"/>
</dbReference>
<dbReference type="InterPro" id="IPR014026">
    <property type="entry name" value="UDP-Glc/GDP-Man_DH_dimer"/>
</dbReference>
<reference evidence="5 6" key="1">
    <citation type="journal article" date="2016" name="Nat. Commun.">
        <title>Thousands of microbial genomes shed light on interconnected biogeochemical processes in an aquifer system.</title>
        <authorList>
            <person name="Anantharaman K."/>
            <person name="Brown C.T."/>
            <person name="Hug L.A."/>
            <person name="Sharon I."/>
            <person name="Castelle C.J."/>
            <person name="Probst A.J."/>
            <person name="Thomas B.C."/>
            <person name="Singh A."/>
            <person name="Wilkins M.J."/>
            <person name="Karaoz U."/>
            <person name="Brodie E.L."/>
            <person name="Williams K.H."/>
            <person name="Hubbard S.S."/>
            <person name="Banfield J.F."/>
        </authorList>
    </citation>
    <scope>NUCLEOTIDE SEQUENCE [LARGE SCALE GENOMIC DNA]</scope>
</reference>